<accession>F8NF01</accession>
<dbReference type="EMBL" id="GL945428">
    <property type="protein sequence ID" value="EGO30760.1"/>
    <property type="molecule type" value="Genomic_DNA"/>
</dbReference>
<name>F8NF01_SERL9</name>
<dbReference type="RefSeq" id="XP_007312644.1">
    <property type="nucleotide sequence ID" value="XM_007312582.1"/>
</dbReference>
<organism>
    <name type="scientific">Serpula lacrymans var. lacrymans (strain S7.9)</name>
    <name type="common">Dry rot fungus</name>
    <dbReference type="NCBI Taxonomy" id="578457"/>
    <lineage>
        <taxon>Eukaryota</taxon>
        <taxon>Fungi</taxon>
        <taxon>Dikarya</taxon>
        <taxon>Basidiomycota</taxon>
        <taxon>Agaricomycotina</taxon>
        <taxon>Agaricomycetes</taxon>
        <taxon>Agaricomycetidae</taxon>
        <taxon>Boletales</taxon>
        <taxon>Coniophorineae</taxon>
        <taxon>Serpulaceae</taxon>
        <taxon>Serpula</taxon>
    </lineage>
</organism>
<dbReference type="KEGG" id="sla:SERLADRAFT_404787"/>
<proteinExistence type="predicted"/>
<dbReference type="GeneID" id="18812481"/>
<protein>
    <submittedName>
        <fullName evidence="1">Uncharacterized protein</fullName>
    </submittedName>
</protein>
<reference evidence="1" key="1">
    <citation type="submission" date="2011-04" db="EMBL/GenBank/DDBJ databases">
        <title>Evolution of plant cell wall degrading machinery underlies the functional diversity of forest fungi.</title>
        <authorList>
            <consortium name="US DOE Joint Genome Institute (JGI-PGF)"/>
            <person name="Eastwood D.C."/>
            <person name="Floudas D."/>
            <person name="Binder M."/>
            <person name="Majcherczyk A."/>
            <person name="Schneider P."/>
            <person name="Aerts A."/>
            <person name="Asiegbu F.O."/>
            <person name="Baker S.E."/>
            <person name="Barry K."/>
            <person name="Bendiksby M."/>
            <person name="Blumentritt M."/>
            <person name="Coutinho P.M."/>
            <person name="Cullen D."/>
            <person name="Cullen D."/>
            <person name="Gathman A."/>
            <person name="Goodell B."/>
            <person name="Henrissat B."/>
            <person name="Ihrmark K."/>
            <person name="Kauserud H."/>
            <person name="Kohler A."/>
            <person name="LaButti K."/>
            <person name="Lapidus A."/>
            <person name="Lavin J.L."/>
            <person name="Lee Y.-H."/>
            <person name="Lindquist E."/>
            <person name="Lilly W."/>
            <person name="Lucas S."/>
            <person name="Morin E."/>
            <person name="Murat C."/>
            <person name="Oguiza J.A."/>
            <person name="Park J."/>
            <person name="Pisabarro A.G."/>
            <person name="Riley R."/>
            <person name="Rosling A."/>
            <person name="Salamov A."/>
            <person name="Schmidt O."/>
            <person name="Schmutz J."/>
            <person name="Skrede I."/>
            <person name="Stenlid J."/>
            <person name="Wiebenga A."/>
            <person name="Xie X."/>
            <person name="Kues U."/>
            <person name="Hibbett D.S."/>
            <person name="Hoffmeister D."/>
            <person name="Hogberg N."/>
            <person name="Martin F."/>
            <person name="Grigoriev I.V."/>
            <person name="Watkinson S.C."/>
        </authorList>
    </citation>
    <scope>NUCLEOTIDE SEQUENCE</scope>
    <source>
        <strain evidence="1">S7.9</strain>
    </source>
</reference>
<evidence type="ECO:0000313" key="1">
    <source>
        <dbReference type="EMBL" id="EGO30760.1"/>
    </source>
</evidence>
<gene>
    <name evidence="1" type="ORF">SERLADRAFT_404787</name>
</gene>
<sequence length="210" mass="24012">MAQVNNFVQSSNLIQSSNIVNKAQKAIIRHTWYNETYDQARSDMFGPFRHDHHCWYQDSLIGVLSLDVQAMLSYQANLGQIIWFGSWSGYGTDCAYIISKLSVHLYDPTYCFIFEMLWIDMTYVKGCVAHSNCYAFASSHEVNCSKVIDYYTATYLHLHKQAVLFCYTQSSELASQVILMASSNQRSVVLPSFARSCTHHICYAIYGAKK</sequence>
<dbReference type="HOGENOM" id="CLU_1310771_0_0_1"/>
<dbReference type="Proteomes" id="UP000008064">
    <property type="component" value="Unassembled WGS sequence"/>
</dbReference>
<dbReference type="AlphaFoldDB" id="F8NF01"/>